<dbReference type="PATRIC" id="fig|106592.7.peg.6877"/>
<organism evidence="2 3">
    <name type="scientific">Ensifer adhaerens</name>
    <name type="common">Sinorhizobium morelense</name>
    <dbReference type="NCBI Taxonomy" id="106592"/>
    <lineage>
        <taxon>Bacteria</taxon>
        <taxon>Pseudomonadati</taxon>
        <taxon>Pseudomonadota</taxon>
        <taxon>Alphaproteobacteria</taxon>
        <taxon>Hyphomicrobiales</taxon>
        <taxon>Rhizobiaceae</taxon>
        <taxon>Sinorhizobium/Ensifer group</taxon>
        <taxon>Ensifer</taxon>
    </lineage>
</organism>
<dbReference type="OrthoDB" id="8402465at2"/>
<gene>
    <name evidence="2" type="ORF">AC244_34505</name>
</gene>
<proteinExistence type="predicted"/>
<dbReference type="AlphaFoldDB" id="A0A0L8BCV1"/>
<name>A0A0L8BCV1_ENSAD</name>
<dbReference type="RefSeq" id="WP_053253310.1">
    <property type="nucleotide sequence ID" value="NZ_LGAP01000062.1"/>
</dbReference>
<keyword evidence="1" id="KW-0472">Membrane</keyword>
<sequence>MNRVRAPKDEGFALLEALAVLLLSALVLHALMLAVSLVTRSSAAASRGAATLEELATGLAALRRDFSQIAAVKTGAAANAPLLFYGSDEALGFAIRTEAQFGADQLVWIAVRSKPPALTRSSAVRVPGAADFERARSSAPIELFEGAWRWRFSFAEITERGTIWSGSWIAQSSLPDIVQLQIWDRSDERRAPLTLMMSPHVDSPSACGEGDVCRGGGNAAR</sequence>
<evidence type="ECO:0008006" key="4">
    <source>
        <dbReference type="Google" id="ProtNLM"/>
    </source>
</evidence>
<evidence type="ECO:0000313" key="3">
    <source>
        <dbReference type="Proteomes" id="UP000037425"/>
    </source>
</evidence>
<dbReference type="EMBL" id="LGAP01000062">
    <property type="protein sequence ID" value="KOF12412.1"/>
    <property type="molecule type" value="Genomic_DNA"/>
</dbReference>
<dbReference type="InterPro" id="IPR045584">
    <property type="entry name" value="Pilin-like"/>
</dbReference>
<protein>
    <recommendedName>
        <fullName evidence="4">General secretion pathway protein J</fullName>
    </recommendedName>
</protein>
<keyword evidence="1" id="KW-1133">Transmembrane helix</keyword>
<dbReference type="Proteomes" id="UP000037425">
    <property type="component" value="Unassembled WGS sequence"/>
</dbReference>
<comment type="caution">
    <text evidence="2">The sequence shown here is derived from an EMBL/GenBank/DDBJ whole genome shotgun (WGS) entry which is preliminary data.</text>
</comment>
<dbReference type="SUPFAM" id="SSF54523">
    <property type="entry name" value="Pili subunits"/>
    <property type="match status" value="1"/>
</dbReference>
<reference evidence="3" key="1">
    <citation type="submission" date="2015-07" db="EMBL/GenBank/DDBJ databases">
        <title>Whole genome sequence of an Ensifer adhaerens strain isolated from a cave pool in the Wind Cave National Park.</title>
        <authorList>
            <person name="Eng W.W.H."/>
            <person name="Gan H.M."/>
            <person name="Barton H.A."/>
            <person name="Savka M.A."/>
        </authorList>
    </citation>
    <scope>NUCLEOTIDE SEQUENCE [LARGE SCALE GENOMIC DNA]</scope>
    <source>
        <strain evidence="3">SD006</strain>
    </source>
</reference>
<accession>A0A0L8BCV1</accession>
<evidence type="ECO:0000256" key="1">
    <source>
        <dbReference type="SAM" id="Phobius"/>
    </source>
</evidence>
<feature type="transmembrane region" description="Helical" evidence="1">
    <location>
        <begin position="12"/>
        <end position="38"/>
    </location>
</feature>
<keyword evidence="1" id="KW-0812">Transmembrane</keyword>
<evidence type="ECO:0000313" key="2">
    <source>
        <dbReference type="EMBL" id="KOF12412.1"/>
    </source>
</evidence>